<protein>
    <submittedName>
        <fullName evidence="2">Uncharacterized protein</fullName>
    </submittedName>
</protein>
<feature type="transmembrane region" description="Helical" evidence="1">
    <location>
        <begin position="12"/>
        <end position="29"/>
    </location>
</feature>
<keyword evidence="1" id="KW-0472">Membrane</keyword>
<organism evidence="2 3">
    <name type="scientific">Mesobacillus maritimus</name>
    <dbReference type="NCBI Taxonomy" id="1643336"/>
    <lineage>
        <taxon>Bacteria</taxon>
        <taxon>Bacillati</taxon>
        <taxon>Bacillota</taxon>
        <taxon>Bacilli</taxon>
        <taxon>Bacillales</taxon>
        <taxon>Bacillaceae</taxon>
        <taxon>Mesobacillus</taxon>
    </lineage>
</organism>
<feature type="transmembrane region" description="Helical" evidence="1">
    <location>
        <begin position="76"/>
        <end position="99"/>
    </location>
</feature>
<proteinExistence type="predicted"/>
<dbReference type="Proteomes" id="UP000769780">
    <property type="component" value="Unassembled WGS sequence"/>
</dbReference>
<accession>A0ABS7K0F6</accession>
<feature type="transmembrane region" description="Helical" evidence="1">
    <location>
        <begin position="41"/>
        <end position="64"/>
    </location>
</feature>
<keyword evidence="1" id="KW-1133">Transmembrane helix</keyword>
<feature type="transmembrane region" description="Helical" evidence="1">
    <location>
        <begin position="111"/>
        <end position="134"/>
    </location>
</feature>
<gene>
    <name evidence="2" type="ORF">H0185_02755</name>
</gene>
<keyword evidence="1" id="KW-0812">Transmembrane</keyword>
<comment type="caution">
    <text evidence="2">The sequence shown here is derived from an EMBL/GenBank/DDBJ whole genome shotgun (WGS) entry which is preliminary data.</text>
</comment>
<dbReference type="EMBL" id="JACWFH010000006">
    <property type="protein sequence ID" value="MBY0095739.1"/>
    <property type="molecule type" value="Genomic_DNA"/>
</dbReference>
<sequence>MRTFLKVNMISIMYALMLLIPIELVINVSRIGRITGWNLNVVWKLVGMSAFVSFILLSSINFYLTKKWLNKRKSSFWSLLLWLPYHILFIFIIASLFPVTNPADEGGPGDGLIILGLLFIYPFFVFVLNAFSFYSSAPDNK</sequence>
<keyword evidence="3" id="KW-1185">Reference proteome</keyword>
<dbReference type="RefSeq" id="WP_221870987.1">
    <property type="nucleotide sequence ID" value="NZ_JACWFH010000006.1"/>
</dbReference>
<reference evidence="2 3" key="1">
    <citation type="submission" date="2020-07" db="EMBL/GenBank/DDBJ databases">
        <title>Fungal Genomes of the International Space Station.</title>
        <authorList>
            <person name="Seuylemezian A."/>
            <person name="Singh N.K."/>
            <person name="Wood J."/>
            <person name="Venkateswaran K."/>
        </authorList>
    </citation>
    <scope>NUCLEOTIDE SEQUENCE [LARGE SCALE GENOMIC DNA]</scope>
    <source>
        <strain evidence="2 3">PL-B2</strain>
    </source>
</reference>
<evidence type="ECO:0000256" key="1">
    <source>
        <dbReference type="SAM" id="Phobius"/>
    </source>
</evidence>
<evidence type="ECO:0000313" key="3">
    <source>
        <dbReference type="Proteomes" id="UP000769780"/>
    </source>
</evidence>
<name>A0ABS7K0F6_9BACI</name>
<evidence type="ECO:0000313" key="2">
    <source>
        <dbReference type="EMBL" id="MBY0095739.1"/>
    </source>
</evidence>